<reference evidence="11 12" key="1">
    <citation type="submission" date="2020-08" db="EMBL/GenBank/DDBJ databases">
        <title>A Genomic Blueprint of the Chicken Gut Microbiome.</title>
        <authorList>
            <person name="Gilroy R."/>
            <person name="Ravi A."/>
            <person name="Getino M."/>
            <person name="Pursley I."/>
            <person name="Horton D.L."/>
            <person name="Alikhan N.-F."/>
            <person name="Baker D."/>
            <person name="Gharbi K."/>
            <person name="Hall N."/>
            <person name="Watson M."/>
            <person name="Adriaenssens E.M."/>
            <person name="Foster-Nyarko E."/>
            <person name="Jarju S."/>
            <person name="Secka A."/>
            <person name="Antonio M."/>
            <person name="Oren A."/>
            <person name="Chaudhuri R."/>
            <person name="La Ragione R.M."/>
            <person name="Hildebrand F."/>
            <person name="Pallen M.J."/>
        </authorList>
    </citation>
    <scope>NUCLEOTIDE SEQUENCE [LARGE SCALE GENOMIC DNA]</scope>
    <source>
        <strain evidence="11 12">Sa1YVA5</strain>
    </source>
</reference>
<dbReference type="InterPro" id="IPR036388">
    <property type="entry name" value="WH-like_DNA-bd_sf"/>
</dbReference>
<evidence type="ECO:0000259" key="9">
    <source>
        <dbReference type="Pfam" id="PF01035"/>
    </source>
</evidence>
<dbReference type="InterPro" id="IPR036217">
    <property type="entry name" value="MethylDNA_cys_MeTrfase_DNAb"/>
</dbReference>
<comment type="similarity">
    <text evidence="2">Belongs to the MGMT family.</text>
</comment>
<keyword evidence="12" id="KW-1185">Reference proteome</keyword>
<evidence type="ECO:0000256" key="8">
    <source>
        <dbReference type="ARBA" id="ARBA00049348"/>
    </source>
</evidence>
<dbReference type="Pfam" id="PF02870">
    <property type="entry name" value="Methyltransf_1N"/>
    <property type="match status" value="1"/>
</dbReference>
<comment type="caution">
    <text evidence="11">The sequence shown here is derived from an EMBL/GenBank/DDBJ whole genome shotgun (WGS) entry which is preliminary data.</text>
</comment>
<dbReference type="GO" id="GO:0006281">
    <property type="term" value="P:DNA repair"/>
    <property type="evidence" value="ECO:0007669"/>
    <property type="project" value="UniProtKB-KW"/>
</dbReference>
<accession>A0A8I0HMW9</accession>
<evidence type="ECO:0000256" key="5">
    <source>
        <dbReference type="ARBA" id="ARBA00022679"/>
    </source>
</evidence>
<dbReference type="InterPro" id="IPR036631">
    <property type="entry name" value="MGMT_N_sf"/>
</dbReference>
<dbReference type="InterPro" id="IPR008332">
    <property type="entry name" value="MethylG_MeTrfase_N"/>
</dbReference>
<dbReference type="GO" id="GO:0003908">
    <property type="term" value="F:methylated-DNA-[protein]-cysteine S-methyltransferase activity"/>
    <property type="evidence" value="ECO:0007669"/>
    <property type="project" value="UniProtKB-EC"/>
</dbReference>
<dbReference type="AlphaFoldDB" id="A0A8I0HMW9"/>
<comment type="catalytic activity">
    <reaction evidence="1">
        <text>a 4-O-methyl-thymidine in DNA + L-cysteinyl-[protein] = a thymidine in DNA + S-methyl-L-cysteinyl-[protein]</text>
        <dbReference type="Rhea" id="RHEA:53428"/>
        <dbReference type="Rhea" id="RHEA-COMP:10131"/>
        <dbReference type="Rhea" id="RHEA-COMP:10132"/>
        <dbReference type="Rhea" id="RHEA-COMP:13555"/>
        <dbReference type="Rhea" id="RHEA-COMP:13556"/>
        <dbReference type="ChEBI" id="CHEBI:29950"/>
        <dbReference type="ChEBI" id="CHEBI:82612"/>
        <dbReference type="ChEBI" id="CHEBI:137386"/>
        <dbReference type="ChEBI" id="CHEBI:137387"/>
        <dbReference type="EC" id="2.1.1.63"/>
    </reaction>
</comment>
<evidence type="ECO:0000313" key="11">
    <source>
        <dbReference type="EMBL" id="MBD8029664.1"/>
    </source>
</evidence>
<dbReference type="PANTHER" id="PTHR10815">
    <property type="entry name" value="METHYLATED-DNA--PROTEIN-CYSTEINE METHYLTRANSFERASE"/>
    <property type="match status" value="1"/>
</dbReference>
<dbReference type="EMBL" id="JACSPR010000003">
    <property type="protein sequence ID" value="MBD8029664.1"/>
    <property type="molecule type" value="Genomic_DNA"/>
</dbReference>
<dbReference type="NCBIfam" id="TIGR00589">
    <property type="entry name" value="ogt"/>
    <property type="match status" value="1"/>
</dbReference>
<evidence type="ECO:0000256" key="6">
    <source>
        <dbReference type="ARBA" id="ARBA00022763"/>
    </source>
</evidence>
<keyword evidence="6" id="KW-0227">DNA damage</keyword>
<evidence type="ECO:0000256" key="2">
    <source>
        <dbReference type="ARBA" id="ARBA00008711"/>
    </source>
</evidence>
<proteinExistence type="inferred from homology"/>
<dbReference type="RefSeq" id="WP_191732901.1">
    <property type="nucleotide sequence ID" value="NZ_JACSPR010000003.1"/>
</dbReference>
<dbReference type="SUPFAM" id="SSF53155">
    <property type="entry name" value="Methylated DNA-protein cysteine methyltransferase domain"/>
    <property type="match status" value="1"/>
</dbReference>
<dbReference type="EC" id="2.1.1.63" evidence="3"/>
<keyword evidence="5 11" id="KW-0808">Transferase</keyword>
<comment type="catalytic activity">
    <reaction evidence="8">
        <text>a 6-O-methyl-2'-deoxyguanosine in DNA + L-cysteinyl-[protein] = S-methyl-L-cysteinyl-[protein] + a 2'-deoxyguanosine in DNA</text>
        <dbReference type="Rhea" id="RHEA:24000"/>
        <dbReference type="Rhea" id="RHEA-COMP:10131"/>
        <dbReference type="Rhea" id="RHEA-COMP:10132"/>
        <dbReference type="Rhea" id="RHEA-COMP:11367"/>
        <dbReference type="Rhea" id="RHEA-COMP:11368"/>
        <dbReference type="ChEBI" id="CHEBI:29950"/>
        <dbReference type="ChEBI" id="CHEBI:82612"/>
        <dbReference type="ChEBI" id="CHEBI:85445"/>
        <dbReference type="ChEBI" id="CHEBI:85448"/>
        <dbReference type="EC" id="2.1.1.63"/>
    </reaction>
</comment>
<dbReference type="PANTHER" id="PTHR10815:SF5">
    <property type="entry name" value="METHYLATED-DNA--PROTEIN-CYSTEINE METHYLTRANSFERASE"/>
    <property type="match status" value="1"/>
</dbReference>
<dbReference type="CDD" id="cd06445">
    <property type="entry name" value="ATase"/>
    <property type="match status" value="1"/>
</dbReference>
<keyword evidence="4 11" id="KW-0489">Methyltransferase</keyword>
<gene>
    <name evidence="11" type="ORF">H9627_04865</name>
</gene>
<feature type="domain" description="Methylated-DNA-[protein]-cysteine S-methyltransferase DNA binding" evidence="9">
    <location>
        <begin position="81"/>
        <end position="159"/>
    </location>
</feature>
<name>A0A8I0HMW9_9CORY</name>
<dbReference type="InterPro" id="IPR014048">
    <property type="entry name" value="MethylDNA_cys_MeTrfase_DNA-bd"/>
</dbReference>
<feature type="domain" description="Methylguanine DNA methyltransferase ribonuclease-like" evidence="10">
    <location>
        <begin position="4"/>
        <end position="72"/>
    </location>
</feature>
<dbReference type="SUPFAM" id="SSF46767">
    <property type="entry name" value="Methylated DNA-protein cysteine methyltransferase, C-terminal domain"/>
    <property type="match status" value="1"/>
</dbReference>
<evidence type="ECO:0000259" key="10">
    <source>
        <dbReference type="Pfam" id="PF02870"/>
    </source>
</evidence>
<evidence type="ECO:0000313" key="12">
    <source>
        <dbReference type="Proteomes" id="UP000650224"/>
    </source>
</evidence>
<evidence type="ECO:0000256" key="3">
    <source>
        <dbReference type="ARBA" id="ARBA00011918"/>
    </source>
</evidence>
<dbReference type="Proteomes" id="UP000650224">
    <property type="component" value="Unassembled WGS sequence"/>
</dbReference>
<organism evidence="11 12">
    <name type="scientific">Corynebacterium gallinarum</name>
    <dbReference type="NCBI Taxonomy" id="2762214"/>
    <lineage>
        <taxon>Bacteria</taxon>
        <taxon>Bacillati</taxon>
        <taxon>Actinomycetota</taxon>
        <taxon>Actinomycetes</taxon>
        <taxon>Mycobacteriales</taxon>
        <taxon>Corynebacteriaceae</taxon>
        <taxon>Corynebacterium</taxon>
    </lineage>
</organism>
<protein>
    <recommendedName>
        <fullName evidence="3">methylated-DNA--[protein]-cysteine S-methyltransferase</fullName>
        <ecNumber evidence="3">2.1.1.63</ecNumber>
    </recommendedName>
</protein>
<dbReference type="GO" id="GO:0032259">
    <property type="term" value="P:methylation"/>
    <property type="evidence" value="ECO:0007669"/>
    <property type="project" value="UniProtKB-KW"/>
</dbReference>
<evidence type="ECO:0000256" key="4">
    <source>
        <dbReference type="ARBA" id="ARBA00022603"/>
    </source>
</evidence>
<evidence type="ECO:0000256" key="7">
    <source>
        <dbReference type="ARBA" id="ARBA00023204"/>
    </source>
</evidence>
<sequence>MTLHHTRVDSPIGELLLVADDTGLTYLAFTGEDHTRHTAGSTAARTPILDRAVEELEQYFARERTTFTVPLSRPGEGEVGFHGRVQRLLATVPYGSFVTYKELAVMARNPGAVRAVGSACATNPVPIFSPCHRVLRTDGGLGGYRGGTKAKELLLRLENIDFRN</sequence>
<dbReference type="FunFam" id="1.10.10.10:FF:000214">
    <property type="entry name" value="Methylated-DNA--protein-cysteine methyltransferase"/>
    <property type="match status" value="1"/>
</dbReference>
<dbReference type="Gene3D" id="1.10.10.10">
    <property type="entry name" value="Winged helix-like DNA-binding domain superfamily/Winged helix DNA-binding domain"/>
    <property type="match status" value="1"/>
</dbReference>
<dbReference type="Pfam" id="PF01035">
    <property type="entry name" value="DNA_binding_1"/>
    <property type="match status" value="1"/>
</dbReference>
<evidence type="ECO:0000256" key="1">
    <source>
        <dbReference type="ARBA" id="ARBA00001286"/>
    </source>
</evidence>
<keyword evidence="7" id="KW-0234">DNA repair</keyword>
<dbReference type="Gene3D" id="3.30.160.70">
    <property type="entry name" value="Methylated DNA-protein cysteine methyltransferase domain"/>
    <property type="match status" value="1"/>
</dbReference>